<dbReference type="Proteomes" id="UP000838756">
    <property type="component" value="Unassembled WGS sequence"/>
</dbReference>
<sequence>MDVGSQCAGMAAPHWKALGRPPTSWTDDIKRVEITSPLFACDRRKTFTWRRSGVSSAGWSDPAGSGNSGTTYNGRFRPSSETSPEKAEEGGGLAQKN</sequence>
<dbReference type="EMBL" id="CAKXAJ010026149">
    <property type="protein sequence ID" value="CAH2258753.1"/>
    <property type="molecule type" value="Genomic_DNA"/>
</dbReference>
<reference evidence="2" key="1">
    <citation type="submission" date="2022-03" db="EMBL/GenBank/DDBJ databases">
        <authorList>
            <person name="Lindestad O."/>
        </authorList>
    </citation>
    <scope>NUCLEOTIDE SEQUENCE</scope>
</reference>
<accession>A0A8S4S9Z5</accession>
<name>A0A8S4S9Z5_9NEOP</name>
<evidence type="ECO:0000313" key="2">
    <source>
        <dbReference type="EMBL" id="CAH2258753.1"/>
    </source>
</evidence>
<dbReference type="AlphaFoldDB" id="A0A8S4S9Z5"/>
<comment type="caution">
    <text evidence="2">The sequence shown here is derived from an EMBL/GenBank/DDBJ whole genome shotgun (WGS) entry which is preliminary data.</text>
</comment>
<feature type="region of interest" description="Disordered" evidence="1">
    <location>
        <begin position="50"/>
        <end position="97"/>
    </location>
</feature>
<keyword evidence="3" id="KW-1185">Reference proteome</keyword>
<gene>
    <name evidence="2" type="primary">jg5420</name>
    <name evidence="2" type="ORF">PAEG_LOCUS23416</name>
</gene>
<organism evidence="2 3">
    <name type="scientific">Pararge aegeria aegeria</name>
    <dbReference type="NCBI Taxonomy" id="348720"/>
    <lineage>
        <taxon>Eukaryota</taxon>
        <taxon>Metazoa</taxon>
        <taxon>Ecdysozoa</taxon>
        <taxon>Arthropoda</taxon>
        <taxon>Hexapoda</taxon>
        <taxon>Insecta</taxon>
        <taxon>Pterygota</taxon>
        <taxon>Neoptera</taxon>
        <taxon>Endopterygota</taxon>
        <taxon>Lepidoptera</taxon>
        <taxon>Glossata</taxon>
        <taxon>Ditrysia</taxon>
        <taxon>Papilionoidea</taxon>
        <taxon>Nymphalidae</taxon>
        <taxon>Satyrinae</taxon>
        <taxon>Satyrini</taxon>
        <taxon>Parargina</taxon>
        <taxon>Pararge</taxon>
    </lineage>
</organism>
<feature type="region of interest" description="Disordered" evidence="1">
    <location>
        <begin position="1"/>
        <end position="25"/>
    </location>
</feature>
<proteinExistence type="predicted"/>
<evidence type="ECO:0000313" key="3">
    <source>
        <dbReference type="Proteomes" id="UP000838756"/>
    </source>
</evidence>
<protein>
    <submittedName>
        <fullName evidence="2">Jg5420 protein</fullName>
    </submittedName>
</protein>
<evidence type="ECO:0000256" key="1">
    <source>
        <dbReference type="SAM" id="MobiDB-lite"/>
    </source>
</evidence>